<dbReference type="EMBL" id="MU152144">
    <property type="protein sequence ID" value="KAF9440962.1"/>
    <property type="molecule type" value="Genomic_DNA"/>
</dbReference>
<dbReference type="Proteomes" id="UP000807342">
    <property type="component" value="Unassembled WGS sequence"/>
</dbReference>
<gene>
    <name evidence="2" type="ORF">P691DRAFT_766951</name>
</gene>
<feature type="region of interest" description="Disordered" evidence="1">
    <location>
        <begin position="109"/>
        <end position="130"/>
    </location>
</feature>
<sequence length="198" mass="21441">MLGILVVFTQLLGFSGTFWIKTQGEAYRYPGEGSTSQYAFRSFSAIDLKIPIDGGLVVLVTALLLITTLMDGAQWAGLCMALQRPSAGHVSFGQLNLNLLTRHWISGPTSRTTTNTKPNHSPVCRSSSGGSDPHIVIDNLTAKYSLESPAVLRDVSFQIEGCAAGWVVRADGTQQAHVRHEYSAPYRPYLIGAQVMKG</sequence>
<organism evidence="2 3">
    <name type="scientific">Macrolepiota fuliginosa MF-IS2</name>
    <dbReference type="NCBI Taxonomy" id="1400762"/>
    <lineage>
        <taxon>Eukaryota</taxon>
        <taxon>Fungi</taxon>
        <taxon>Dikarya</taxon>
        <taxon>Basidiomycota</taxon>
        <taxon>Agaricomycotina</taxon>
        <taxon>Agaricomycetes</taxon>
        <taxon>Agaricomycetidae</taxon>
        <taxon>Agaricales</taxon>
        <taxon>Agaricineae</taxon>
        <taxon>Agaricaceae</taxon>
        <taxon>Macrolepiota</taxon>
    </lineage>
</organism>
<protein>
    <submittedName>
        <fullName evidence="2">Uncharacterized protein</fullName>
    </submittedName>
</protein>
<evidence type="ECO:0000256" key="1">
    <source>
        <dbReference type="SAM" id="MobiDB-lite"/>
    </source>
</evidence>
<proteinExistence type="predicted"/>
<evidence type="ECO:0000313" key="3">
    <source>
        <dbReference type="Proteomes" id="UP000807342"/>
    </source>
</evidence>
<comment type="caution">
    <text evidence="2">The sequence shown here is derived from an EMBL/GenBank/DDBJ whole genome shotgun (WGS) entry which is preliminary data.</text>
</comment>
<dbReference type="AlphaFoldDB" id="A0A9P6BVN8"/>
<keyword evidence="3" id="KW-1185">Reference proteome</keyword>
<evidence type="ECO:0000313" key="2">
    <source>
        <dbReference type="EMBL" id="KAF9440962.1"/>
    </source>
</evidence>
<name>A0A9P6BVN8_9AGAR</name>
<accession>A0A9P6BVN8</accession>
<reference evidence="2" key="1">
    <citation type="submission" date="2020-11" db="EMBL/GenBank/DDBJ databases">
        <authorList>
            <consortium name="DOE Joint Genome Institute"/>
            <person name="Ahrendt S."/>
            <person name="Riley R."/>
            <person name="Andreopoulos W."/>
            <person name="Labutti K."/>
            <person name="Pangilinan J."/>
            <person name="Ruiz-Duenas F.J."/>
            <person name="Barrasa J.M."/>
            <person name="Sanchez-Garcia M."/>
            <person name="Camarero S."/>
            <person name="Miyauchi S."/>
            <person name="Serrano A."/>
            <person name="Linde D."/>
            <person name="Babiker R."/>
            <person name="Drula E."/>
            <person name="Ayuso-Fernandez I."/>
            <person name="Pacheco R."/>
            <person name="Padilla G."/>
            <person name="Ferreira P."/>
            <person name="Barriuso J."/>
            <person name="Kellner H."/>
            <person name="Castanera R."/>
            <person name="Alfaro M."/>
            <person name="Ramirez L."/>
            <person name="Pisabarro A.G."/>
            <person name="Kuo A."/>
            <person name="Tritt A."/>
            <person name="Lipzen A."/>
            <person name="He G."/>
            <person name="Yan M."/>
            <person name="Ng V."/>
            <person name="Cullen D."/>
            <person name="Martin F."/>
            <person name="Rosso M.-N."/>
            <person name="Henrissat B."/>
            <person name="Hibbett D."/>
            <person name="Martinez A.T."/>
            <person name="Grigoriev I.V."/>
        </authorList>
    </citation>
    <scope>NUCLEOTIDE SEQUENCE</scope>
    <source>
        <strain evidence="2">MF-IS2</strain>
    </source>
</reference>